<evidence type="ECO:0000256" key="1">
    <source>
        <dbReference type="SAM" id="MobiDB-lite"/>
    </source>
</evidence>
<name>A0ABN9ZY73_PIPNA</name>
<keyword evidence="3" id="KW-1185">Reference proteome</keyword>
<evidence type="ECO:0000313" key="2">
    <source>
        <dbReference type="EMBL" id="CAK6442553.1"/>
    </source>
</evidence>
<feature type="compositionally biased region" description="Low complexity" evidence="1">
    <location>
        <begin position="34"/>
        <end position="47"/>
    </location>
</feature>
<dbReference type="Proteomes" id="UP001314169">
    <property type="component" value="Chromosome 3"/>
</dbReference>
<gene>
    <name evidence="2" type="ORF">MPIPNATIZW_LOCUS10859</name>
</gene>
<feature type="compositionally biased region" description="Low complexity" evidence="1">
    <location>
        <begin position="11"/>
        <end position="24"/>
    </location>
</feature>
<proteinExistence type="predicted"/>
<evidence type="ECO:0000313" key="3">
    <source>
        <dbReference type="Proteomes" id="UP001314169"/>
    </source>
</evidence>
<reference evidence="2" key="1">
    <citation type="submission" date="2023-12" db="EMBL/GenBank/DDBJ databases">
        <authorList>
            <person name="Brown T."/>
        </authorList>
    </citation>
    <scope>NUCLEOTIDE SEQUENCE</scope>
</reference>
<accession>A0ABN9ZY73</accession>
<organism evidence="2 3">
    <name type="scientific">Pipistrellus nathusii</name>
    <name type="common">Nathusius' pipistrelle</name>
    <dbReference type="NCBI Taxonomy" id="59473"/>
    <lineage>
        <taxon>Eukaryota</taxon>
        <taxon>Metazoa</taxon>
        <taxon>Chordata</taxon>
        <taxon>Craniata</taxon>
        <taxon>Vertebrata</taxon>
        <taxon>Euteleostomi</taxon>
        <taxon>Mammalia</taxon>
        <taxon>Eutheria</taxon>
        <taxon>Laurasiatheria</taxon>
        <taxon>Chiroptera</taxon>
        <taxon>Yangochiroptera</taxon>
        <taxon>Vespertilionidae</taxon>
        <taxon>Pipistrellus</taxon>
    </lineage>
</organism>
<feature type="compositionally biased region" description="Pro residues" evidence="1">
    <location>
        <begin position="1"/>
        <end position="10"/>
    </location>
</feature>
<protein>
    <submittedName>
        <fullName evidence="2">Uncharacterized protein</fullName>
    </submittedName>
</protein>
<sequence length="91" mass="9298">MQQPRPPRPPCSAARAAGTPAAGRSEGTAESPDLHSPQQQPSLPAPAVTSPGAGRSGRAPSFFVRPPSAGPEQRGSPQRGGRAGGRRGLRR</sequence>
<feature type="region of interest" description="Disordered" evidence="1">
    <location>
        <begin position="1"/>
        <end position="91"/>
    </location>
</feature>
<dbReference type="EMBL" id="OY882860">
    <property type="protein sequence ID" value="CAK6442553.1"/>
    <property type="molecule type" value="Genomic_DNA"/>
</dbReference>